<dbReference type="EMBL" id="PDKW01000037">
    <property type="protein sequence ID" value="PGH58947.1"/>
    <property type="molecule type" value="Genomic_DNA"/>
</dbReference>
<dbReference type="NCBIfam" id="NF009488">
    <property type="entry name" value="PRK12850.1"/>
    <property type="match status" value="1"/>
</dbReference>
<dbReference type="InterPro" id="IPR027410">
    <property type="entry name" value="TCP-1-like_intermed_sf"/>
</dbReference>
<comment type="caution">
    <text evidence="11">The sequence shown here is derived from an EMBL/GenBank/DDBJ whole genome shotgun (WGS) entry which is preliminary data.</text>
</comment>
<dbReference type="NCBIfam" id="NF000592">
    <property type="entry name" value="PRK00013.1"/>
    <property type="match status" value="1"/>
</dbReference>
<dbReference type="Gene3D" id="3.50.7.10">
    <property type="entry name" value="GroEL"/>
    <property type="match status" value="1"/>
</dbReference>
<dbReference type="GO" id="GO:0005737">
    <property type="term" value="C:cytoplasm"/>
    <property type="evidence" value="ECO:0007669"/>
    <property type="project" value="UniProtKB-SubCell"/>
</dbReference>
<dbReference type="SUPFAM" id="SSF48592">
    <property type="entry name" value="GroEL equatorial domain-like"/>
    <property type="match status" value="1"/>
</dbReference>
<evidence type="ECO:0000256" key="5">
    <source>
        <dbReference type="ARBA" id="ARBA00023186"/>
    </source>
</evidence>
<evidence type="ECO:0000256" key="3">
    <source>
        <dbReference type="ARBA" id="ARBA00022741"/>
    </source>
</evidence>
<organism evidence="11 12">
    <name type="scientific">Azospirillum palustre</name>
    <dbReference type="NCBI Taxonomy" id="2044885"/>
    <lineage>
        <taxon>Bacteria</taxon>
        <taxon>Pseudomonadati</taxon>
        <taxon>Pseudomonadota</taxon>
        <taxon>Alphaproteobacteria</taxon>
        <taxon>Rhodospirillales</taxon>
        <taxon>Azospirillaceae</taxon>
        <taxon>Azospirillum</taxon>
    </lineage>
</organism>
<dbReference type="HAMAP" id="MF_00600">
    <property type="entry name" value="CH60"/>
    <property type="match status" value="1"/>
</dbReference>
<keyword evidence="6 7" id="KW-0413">Isomerase</keyword>
<protein>
    <recommendedName>
        <fullName evidence="7">Chaperonin GroEL</fullName>
        <ecNumber evidence="7">5.6.1.7</ecNumber>
    </recommendedName>
    <alternativeName>
        <fullName evidence="7">60 kDa chaperonin</fullName>
    </alternativeName>
    <alternativeName>
        <fullName evidence="7">Chaperonin-60</fullName>
        <shortName evidence="7">Cpn60</shortName>
    </alternativeName>
</protein>
<dbReference type="GO" id="GO:0042026">
    <property type="term" value="P:protein refolding"/>
    <property type="evidence" value="ECO:0007669"/>
    <property type="project" value="UniProtKB-UniRule"/>
</dbReference>
<evidence type="ECO:0000256" key="8">
    <source>
        <dbReference type="RuleBase" id="RU000418"/>
    </source>
</evidence>
<keyword evidence="5 7" id="KW-0143">Chaperone</keyword>
<dbReference type="InterPro" id="IPR027413">
    <property type="entry name" value="GROEL-like_equatorial_sf"/>
</dbReference>
<feature type="coiled-coil region" evidence="10">
    <location>
        <begin position="339"/>
        <end position="366"/>
    </location>
</feature>
<dbReference type="GO" id="GO:0016853">
    <property type="term" value="F:isomerase activity"/>
    <property type="evidence" value="ECO:0007669"/>
    <property type="project" value="UniProtKB-KW"/>
</dbReference>
<evidence type="ECO:0000313" key="11">
    <source>
        <dbReference type="EMBL" id="PGH58947.1"/>
    </source>
</evidence>
<dbReference type="FunFam" id="1.10.560.10:FF:000001">
    <property type="entry name" value="60 kDa chaperonin"/>
    <property type="match status" value="1"/>
</dbReference>
<evidence type="ECO:0000256" key="9">
    <source>
        <dbReference type="RuleBase" id="RU000419"/>
    </source>
</evidence>
<keyword evidence="2 7" id="KW-0963">Cytoplasm</keyword>
<proteinExistence type="inferred from homology"/>
<dbReference type="Proteomes" id="UP000225379">
    <property type="component" value="Unassembled WGS sequence"/>
</dbReference>
<sequence>MAAKDVKFSADARDRILRGVDTLANAVKVTLGPKGRNVVIEKSFGAPRITKDGVTVAKEIELADRFENLGAQLVREVASKTADLAGDGTTTATVLAQAIVREGAKAVAAGLNPLDLKRGIDRAVAAVIADVKERAKTIATNDEVAQVGTISANGERAIGAIIAEAVSKVGNDGVITVEEAKSLETELNVVEGLQFDRGYLSPYFVTNAEKLVVDFDNPYILIHDKKLSSLQPLLPVLEAVVQSSRPLLIVAEDVEGEALATLVVNKLRGGLKIAAVKAPGFGDRRKAILEDIAVLTNGQVISEDIGLKLETVTLADLGTAKRVVIAKEETTVIDGAGGREAIDARIAQIRAQIEETTSDYDREKLQERLAKLSGGVAVIRVGGSTEVEVKERKDRVDDAVHATRAAIAEGIVPGGGVTLLYATRAIDAVVPVNDDERVGIDIVRRALQAPVRQIAENAGADGSVIVGKLLEGGDTAFGYDAQTGEFTDLLKAGIIDPAKVVRIALQDAASVAGLLITTEALIVERPEPKSPAASAGAGGGYDF</sequence>
<feature type="binding site" evidence="7">
    <location>
        <position position="415"/>
    </location>
    <ligand>
        <name>ATP</name>
        <dbReference type="ChEBI" id="CHEBI:30616"/>
    </ligand>
</feature>
<dbReference type="RefSeq" id="WP_098734941.1">
    <property type="nucleotide sequence ID" value="NZ_PDKW01000037.1"/>
</dbReference>
<comment type="subunit">
    <text evidence="7 9">Forms a cylinder of 14 subunits composed of two heptameric rings stacked back-to-back. Interacts with the co-chaperonin GroES.</text>
</comment>
<dbReference type="FunFam" id="3.50.7.10:FF:000001">
    <property type="entry name" value="60 kDa chaperonin"/>
    <property type="match status" value="1"/>
</dbReference>
<dbReference type="Gene3D" id="1.10.560.10">
    <property type="entry name" value="GroEL-like equatorial domain"/>
    <property type="match status" value="1"/>
</dbReference>
<dbReference type="SUPFAM" id="SSF52029">
    <property type="entry name" value="GroEL apical domain-like"/>
    <property type="match status" value="1"/>
</dbReference>
<evidence type="ECO:0000256" key="10">
    <source>
        <dbReference type="SAM" id="Coils"/>
    </source>
</evidence>
<name>A0A2B8BNY3_9PROT</name>
<dbReference type="GO" id="GO:0051082">
    <property type="term" value="F:unfolded protein binding"/>
    <property type="evidence" value="ECO:0007669"/>
    <property type="project" value="UniProtKB-UniRule"/>
</dbReference>
<dbReference type="GO" id="GO:0005524">
    <property type="term" value="F:ATP binding"/>
    <property type="evidence" value="ECO:0007669"/>
    <property type="project" value="UniProtKB-UniRule"/>
</dbReference>
<keyword evidence="12" id="KW-1185">Reference proteome</keyword>
<comment type="function">
    <text evidence="7 9">Together with its co-chaperonin GroES, plays an essential role in assisting protein folding. The GroEL-GroES system forms a nano-cage that allows encapsulation of the non-native substrate proteins and provides a physical environment optimized to promote and accelerate protein folding.</text>
</comment>
<comment type="caution">
    <text evidence="7">Lacks conserved residue(s) required for the propagation of feature annotation.</text>
</comment>
<evidence type="ECO:0000256" key="7">
    <source>
        <dbReference type="HAMAP-Rule" id="MF_00600"/>
    </source>
</evidence>
<evidence type="ECO:0000256" key="1">
    <source>
        <dbReference type="ARBA" id="ARBA00006607"/>
    </source>
</evidence>
<evidence type="ECO:0000256" key="6">
    <source>
        <dbReference type="ARBA" id="ARBA00023235"/>
    </source>
</evidence>
<dbReference type="NCBIfam" id="TIGR02348">
    <property type="entry name" value="GroEL"/>
    <property type="match status" value="1"/>
</dbReference>
<dbReference type="CDD" id="cd03344">
    <property type="entry name" value="GroEL"/>
    <property type="match status" value="1"/>
</dbReference>
<keyword evidence="4 7" id="KW-0067">ATP-binding</keyword>
<feature type="binding site" evidence="7">
    <location>
        <begin position="87"/>
        <end position="91"/>
    </location>
    <ligand>
        <name>ATP</name>
        <dbReference type="ChEBI" id="CHEBI:30616"/>
    </ligand>
</feature>
<dbReference type="InterPro" id="IPR002423">
    <property type="entry name" value="Cpn60/GroEL/TCP-1"/>
</dbReference>
<dbReference type="Gene3D" id="3.30.260.10">
    <property type="entry name" value="TCP-1-like chaperonin intermediate domain"/>
    <property type="match status" value="1"/>
</dbReference>
<evidence type="ECO:0000256" key="4">
    <source>
        <dbReference type="ARBA" id="ARBA00022840"/>
    </source>
</evidence>
<dbReference type="AlphaFoldDB" id="A0A2B8BNY3"/>
<evidence type="ECO:0000313" key="12">
    <source>
        <dbReference type="Proteomes" id="UP000225379"/>
    </source>
</evidence>
<dbReference type="InterPro" id="IPR027409">
    <property type="entry name" value="GroEL-like_apical_dom_sf"/>
</dbReference>
<dbReference type="PANTHER" id="PTHR45633">
    <property type="entry name" value="60 KDA HEAT SHOCK PROTEIN, MITOCHONDRIAL"/>
    <property type="match status" value="1"/>
</dbReference>
<dbReference type="InterPro" id="IPR001844">
    <property type="entry name" value="Cpn60/GroEL"/>
</dbReference>
<dbReference type="EC" id="5.6.1.7" evidence="7"/>
<dbReference type="SUPFAM" id="SSF54849">
    <property type="entry name" value="GroEL-intermediate domain like"/>
    <property type="match status" value="1"/>
</dbReference>
<dbReference type="PRINTS" id="PR00298">
    <property type="entry name" value="CHAPERONIN60"/>
</dbReference>
<dbReference type="NCBIfam" id="NF009487">
    <property type="entry name" value="PRK12849.1"/>
    <property type="match status" value="1"/>
</dbReference>
<keyword evidence="3 7" id="KW-0547">Nucleotide-binding</keyword>
<feature type="binding site" evidence="7">
    <location>
        <begin position="30"/>
        <end position="33"/>
    </location>
    <ligand>
        <name>ATP</name>
        <dbReference type="ChEBI" id="CHEBI:30616"/>
    </ligand>
</feature>
<keyword evidence="10" id="KW-0175">Coiled coil</keyword>
<dbReference type="OrthoDB" id="9766614at2"/>
<dbReference type="Pfam" id="PF00118">
    <property type="entry name" value="Cpn60_TCP1"/>
    <property type="match status" value="1"/>
</dbReference>
<feature type="binding site" evidence="7">
    <location>
        <position position="496"/>
    </location>
    <ligand>
        <name>ATP</name>
        <dbReference type="ChEBI" id="CHEBI:30616"/>
    </ligand>
</feature>
<evidence type="ECO:0000256" key="2">
    <source>
        <dbReference type="ARBA" id="ARBA00022490"/>
    </source>
</evidence>
<comment type="similarity">
    <text evidence="1 7 8">Belongs to the chaperonin (HSP60) family.</text>
</comment>
<dbReference type="NCBIfam" id="NF009489">
    <property type="entry name" value="PRK12851.1"/>
    <property type="match status" value="1"/>
</dbReference>
<comment type="subcellular location">
    <subcellularLocation>
        <location evidence="7">Cytoplasm</location>
    </subcellularLocation>
</comment>
<dbReference type="GO" id="GO:0140662">
    <property type="term" value="F:ATP-dependent protein folding chaperone"/>
    <property type="evidence" value="ECO:0007669"/>
    <property type="project" value="InterPro"/>
</dbReference>
<accession>A0A2B8BNY3</accession>
<feature type="binding site" evidence="7">
    <location>
        <position position="51"/>
    </location>
    <ligand>
        <name>ATP</name>
        <dbReference type="ChEBI" id="CHEBI:30616"/>
    </ligand>
</feature>
<gene>
    <name evidence="7 11" type="primary">groL</name>
    <name evidence="7" type="synonym">groEL</name>
    <name evidence="11" type="ORF">CRT60_02835</name>
</gene>
<reference evidence="12" key="1">
    <citation type="submission" date="2017-10" db="EMBL/GenBank/DDBJ databases">
        <authorList>
            <person name="Kravchenko I.K."/>
            <person name="Grouzdev D.S."/>
        </authorList>
    </citation>
    <scope>NUCLEOTIDE SEQUENCE [LARGE SCALE GENOMIC DNA]</scope>
    <source>
        <strain evidence="12">B2</strain>
    </source>
</reference>